<evidence type="ECO:0000259" key="1">
    <source>
        <dbReference type="PROSITE" id="PS51186"/>
    </source>
</evidence>
<gene>
    <name evidence="2" type="ORF">WIS52_05825</name>
</gene>
<protein>
    <submittedName>
        <fullName evidence="2">GNAT family N-acetyltransferase</fullName>
    </submittedName>
</protein>
<feature type="domain" description="N-acetyltransferase" evidence="1">
    <location>
        <begin position="11"/>
        <end position="176"/>
    </location>
</feature>
<proteinExistence type="predicted"/>
<dbReference type="PANTHER" id="PTHR43792:SF16">
    <property type="entry name" value="N-ACETYLTRANSFERASE DOMAIN-CONTAINING PROTEIN"/>
    <property type="match status" value="1"/>
</dbReference>
<dbReference type="Pfam" id="PF13302">
    <property type="entry name" value="Acetyltransf_3"/>
    <property type="match status" value="1"/>
</dbReference>
<accession>A0ABV1K8P6</accession>
<evidence type="ECO:0000313" key="2">
    <source>
        <dbReference type="EMBL" id="MEQ3549982.1"/>
    </source>
</evidence>
<dbReference type="InterPro" id="IPR016181">
    <property type="entry name" value="Acyl_CoA_acyltransferase"/>
</dbReference>
<organism evidence="2 3">
    <name type="scientific">Pseudonocardia nematodicida</name>
    <dbReference type="NCBI Taxonomy" id="1206997"/>
    <lineage>
        <taxon>Bacteria</taxon>
        <taxon>Bacillati</taxon>
        <taxon>Actinomycetota</taxon>
        <taxon>Actinomycetes</taxon>
        <taxon>Pseudonocardiales</taxon>
        <taxon>Pseudonocardiaceae</taxon>
        <taxon>Pseudonocardia</taxon>
    </lineage>
</organism>
<dbReference type="InterPro" id="IPR051531">
    <property type="entry name" value="N-acetyltransferase"/>
</dbReference>
<dbReference type="Proteomes" id="UP001494902">
    <property type="component" value="Unassembled WGS sequence"/>
</dbReference>
<dbReference type="RefSeq" id="WP_349297071.1">
    <property type="nucleotide sequence ID" value="NZ_JBEDNQ010000002.1"/>
</dbReference>
<dbReference type="PROSITE" id="PS51186">
    <property type="entry name" value="GNAT"/>
    <property type="match status" value="1"/>
</dbReference>
<keyword evidence="3" id="KW-1185">Reference proteome</keyword>
<dbReference type="SUPFAM" id="SSF55729">
    <property type="entry name" value="Acyl-CoA N-acyltransferases (Nat)"/>
    <property type="match status" value="1"/>
</dbReference>
<evidence type="ECO:0000313" key="3">
    <source>
        <dbReference type="Proteomes" id="UP001494902"/>
    </source>
</evidence>
<dbReference type="PANTHER" id="PTHR43792">
    <property type="entry name" value="GNAT FAMILY, PUTATIVE (AFU_ORTHOLOGUE AFUA_3G00765)-RELATED-RELATED"/>
    <property type="match status" value="1"/>
</dbReference>
<name>A0ABV1K8P6_9PSEU</name>
<reference evidence="2 3" key="1">
    <citation type="submission" date="2024-03" db="EMBL/GenBank/DDBJ databases">
        <title>Draft genome sequence of Pseudonocardia nematodicida JCM 31783.</title>
        <authorList>
            <person name="Butdee W."/>
            <person name="Duangmal K."/>
        </authorList>
    </citation>
    <scope>NUCLEOTIDE SEQUENCE [LARGE SCALE GENOMIC DNA]</scope>
    <source>
        <strain evidence="2 3">JCM 31783</strain>
    </source>
</reference>
<dbReference type="EMBL" id="JBEDNQ010000002">
    <property type="protein sequence ID" value="MEQ3549982.1"/>
    <property type="molecule type" value="Genomic_DNA"/>
</dbReference>
<dbReference type="InterPro" id="IPR000182">
    <property type="entry name" value="GNAT_dom"/>
</dbReference>
<comment type="caution">
    <text evidence="2">The sequence shown here is derived from an EMBL/GenBank/DDBJ whole genome shotgun (WGS) entry which is preliminary data.</text>
</comment>
<sequence length="183" mass="20907">MGQVTLETERLRLVPLAEEHLEHAVELDSDPEVMRYLTGRPTPRAQAEKDHRRRLTSARDGLGHWAGISDGEFVGWWLLRPAKTEPVEDEAELGYRLRRRFWRRGLGSEGSRALLRHGFADLGLRRIFATTMAVNTASRATMTAVGLRHERTFHPVFDDPLPGIEHGEVEYALTRDQFIQLNS</sequence>
<dbReference type="Gene3D" id="3.40.630.30">
    <property type="match status" value="1"/>
</dbReference>